<organism evidence="1 2">
    <name type="scientific">Modicisalibacter xianhensis</name>
    <dbReference type="NCBI Taxonomy" id="442341"/>
    <lineage>
        <taxon>Bacteria</taxon>
        <taxon>Pseudomonadati</taxon>
        <taxon>Pseudomonadota</taxon>
        <taxon>Gammaproteobacteria</taxon>
        <taxon>Oceanospirillales</taxon>
        <taxon>Halomonadaceae</taxon>
        <taxon>Modicisalibacter</taxon>
    </lineage>
</organism>
<evidence type="ECO:0000313" key="2">
    <source>
        <dbReference type="Proteomes" id="UP000294489"/>
    </source>
</evidence>
<reference evidence="1 2" key="1">
    <citation type="submission" date="2019-03" db="EMBL/GenBank/DDBJ databases">
        <title>Freshwater and sediment microbial communities from various areas in North America, analyzing microbe dynamics in response to fracking.</title>
        <authorList>
            <person name="Lamendella R."/>
        </authorList>
    </citation>
    <scope>NUCLEOTIDE SEQUENCE [LARGE SCALE GENOMIC DNA]</scope>
    <source>
        <strain evidence="1 2">6_TX</strain>
    </source>
</reference>
<gene>
    <name evidence="1" type="ORF">DFO67_13128</name>
</gene>
<name>A0A4R8FF37_9GAMM</name>
<dbReference type="Proteomes" id="UP000294489">
    <property type="component" value="Unassembled WGS sequence"/>
</dbReference>
<accession>A0A4R8FF37</accession>
<evidence type="ECO:0000313" key="1">
    <source>
        <dbReference type="EMBL" id="TDX22145.1"/>
    </source>
</evidence>
<dbReference type="EMBL" id="SOEC01000031">
    <property type="protein sequence ID" value="TDX22145.1"/>
    <property type="molecule type" value="Genomic_DNA"/>
</dbReference>
<dbReference type="AlphaFoldDB" id="A0A4R8FF37"/>
<protein>
    <submittedName>
        <fullName evidence="1">Uncharacterized protein</fullName>
    </submittedName>
</protein>
<sequence length="34" mass="4052">LKGKTPIGFILEQWQKEPERFFDDPNHYFTGPNT</sequence>
<proteinExistence type="predicted"/>
<feature type="non-terminal residue" evidence="1">
    <location>
        <position position="1"/>
    </location>
</feature>
<comment type="caution">
    <text evidence="1">The sequence shown here is derived from an EMBL/GenBank/DDBJ whole genome shotgun (WGS) entry which is preliminary data.</text>
</comment>